<proteinExistence type="predicted"/>
<sequence>MSKVGRNAKRYFIAYGLRRIGHYEFWRVPFFKHSIHTLQKKDMANHILSLLEETRNIFRLTSVANFQKYGLYRPIPRVVGALAVDGACLGDAKLLTWTVILRGLIRGPSDEPTGPVKAKVARTSGSGDAAGSSLPPPLSRPTLAG</sequence>
<evidence type="ECO:0000313" key="3">
    <source>
        <dbReference type="Proteomes" id="UP000596661"/>
    </source>
</evidence>
<dbReference type="Proteomes" id="UP000596661">
    <property type="component" value="Chromosome 4"/>
</dbReference>
<keyword evidence="3" id="KW-1185">Reference proteome</keyword>
<reference evidence="2" key="2">
    <citation type="submission" date="2021-03" db="UniProtKB">
        <authorList>
            <consortium name="EnsemblPlants"/>
        </authorList>
    </citation>
    <scope>IDENTIFICATION</scope>
</reference>
<dbReference type="EMBL" id="UZAU01000377">
    <property type="status" value="NOT_ANNOTATED_CDS"/>
    <property type="molecule type" value="Genomic_DNA"/>
</dbReference>
<dbReference type="EnsemblPlants" id="evm.model.04.1206">
    <property type="protein sequence ID" value="cds.evm.model.04.1206"/>
    <property type="gene ID" value="evm.TU.04.1206"/>
</dbReference>
<name>A0A803PC60_CANSA</name>
<evidence type="ECO:0000256" key="1">
    <source>
        <dbReference type="SAM" id="MobiDB-lite"/>
    </source>
</evidence>
<evidence type="ECO:0000313" key="2">
    <source>
        <dbReference type="EnsemblPlants" id="cds.evm.model.04.1206"/>
    </source>
</evidence>
<reference evidence="2" key="1">
    <citation type="submission" date="2018-11" db="EMBL/GenBank/DDBJ databases">
        <authorList>
            <person name="Grassa J C."/>
        </authorList>
    </citation>
    <scope>NUCLEOTIDE SEQUENCE [LARGE SCALE GENOMIC DNA]</scope>
</reference>
<protein>
    <submittedName>
        <fullName evidence="2">Uncharacterized protein</fullName>
    </submittedName>
</protein>
<dbReference type="Gramene" id="evm.model.04.1206">
    <property type="protein sequence ID" value="cds.evm.model.04.1206"/>
    <property type="gene ID" value="evm.TU.04.1206"/>
</dbReference>
<organism evidence="2 3">
    <name type="scientific">Cannabis sativa</name>
    <name type="common">Hemp</name>
    <name type="synonym">Marijuana</name>
    <dbReference type="NCBI Taxonomy" id="3483"/>
    <lineage>
        <taxon>Eukaryota</taxon>
        <taxon>Viridiplantae</taxon>
        <taxon>Streptophyta</taxon>
        <taxon>Embryophyta</taxon>
        <taxon>Tracheophyta</taxon>
        <taxon>Spermatophyta</taxon>
        <taxon>Magnoliopsida</taxon>
        <taxon>eudicotyledons</taxon>
        <taxon>Gunneridae</taxon>
        <taxon>Pentapetalae</taxon>
        <taxon>rosids</taxon>
        <taxon>fabids</taxon>
        <taxon>Rosales</taxon>
        <taxon>Cannabaceae</taxon>
        <taxon>Cannabis</taxon>
    </lineage>
</organism>
<accession>A0A803PC60</accession>
<dbReference type="AlphaFoldDB" id="A0A803PC60"/>
<feature type="region of interest" description="Disordered" evidence="1">
    <location>
        <begin position="107"/>
        <end position="145"/>
    </location>
</feature>